<sequence length="467" mass="49965">MDNLRGQFSGDDEPTQPAPGDDGSTADGSAGAAIADAPRAPAKGNDERRMQVRAYNFWASLLGTRAFPDVADLKPETLPDFGPRSVLLDFTQGLESPAIAHLGALLAQECETEEPLRTLDAVPSRSLLSRITDHYMQILANEAPIGFEAEFVNHAGVTILYRGILLPFSKGEDEGSGRIDYIYGVINWKERAGPLGDEAPKPAPAPVLGDDSQDVRPAMLRGLEPLTEWADGPADLGISPVDVFAPLELPPPGFAMDAEPTSFQPEHFALADWLASARDLAAQARGCEERSRQALYDAVGRAYDFALAAAQAPEDLAELLEDAGIAEQSRTPMLPLVKLVFGVDYDKTRLAEYAAAVAQAERLGLARGTLADHLSRTPGGLKAMVRAERRARRGEEGAAPGSLSSERERLASDLRAMTTRPLGTFADDGEEFTVLVARRLPGGEVVLVGEVSGDDALLQRAARHLLG</sequence>
<feature type="region of interest" description="Disordered" evidence="1">
    <location>
        <begin position="1"/>
        <end position="46"/>
    </location>
</feature>
<dbReference type="EMBL" id="WVTD01000001">
    <property type="protein sequence ID" value="MYL96702.1"/>
    <property type="molecule type" value="Genomic_DNA"/>
</dbReference>
<reference evidence="2 3" key="1">
    <citation type="submission" date="2019-12" db="EMBL/GenBank/DDBJ databases">
        <authorList>
            <person name="Feng G."/>
            <person name="Zhu H."/>
        </authorList>
    </citation>
    <scope>NUCLEOTIDE SEQUENCE [LARGE SCALE GENOMIC DNA]</scope>
    <source>
        <strain evidence="2 3">FGD1</strain>
    </source>
</reference>
<comment type="caution">
    <text evidence="2">The sequence shown here is derived from an EMBL/GenBank/DDBJ whole genome shotgun (WGS) entry which is preliminary data.</text>
</comment>
<keyword evidence="3" id="KW-1185">Reference proteome</keyword>
<protein>
    <submittedName>
        <fullName evidence="2">Uncharacterized protein</fullName>
    </submittedName>
</protein>
<evidence type="ECO:0000313" key="3">
    <source>
        <dbReference type="Proteomes" id="UP000465810"/>
    </source>
</evidence>
<name>A0A7X4GDP5_9SPHN</name>
<proteinExistence type="predicted"/>
<evidence type="ECO:0000313" key="2">
    <source>
        <dbReference type="EMBL" id="MYL96702.1"/>
    </source>
</evidence>
<organism evidence="2 3">
    <name type="scientific">Novosphingobium silvae</name>
    <dbReference type="NCBI Taxonomy" id="2692619"/>
    <lineage>
        <taxon>Bacteria</taxon>
        <taxon>Pseudomonadati</taxon>
        <taxon>Pseudomonadota</taxon>
        <taxon>Alphaproteobacteria</taxon>
        <taxon>Sphingomonadales</taxon>
        <taxon>Sphingomonadaceae</taxon>
        <taxon>Novosphingobium</taxon>
    </lineage>
</organism>
<dbReference type="Proteomes" id="UP000465810">
    <property type="component" value="Unassembled WGS sequence"/>
</dbReference>
<gene>
    <name evidence="2" type="ORF">GR702_02780</name>
</gene>
<accession>A0A7X4GDP5</accession>
<feature type="compositionally biased region" description="Low complexity" evidence="1">
    <location>
        <begin position="18"/>
        <end position="42"/>
    </location>
</feature>
<dbReference type="AlphaFoldDB" id="A0A7X4GDP5"/>
<evidence type="ECO:0000256" key="1">
    <source>
        <dbReference type="SAM" id="MobiDB-lite"/>
    </source>
</evidence>
<dbReference type="RefSeq" id="WP_160984392.1">
    <property type="nucleotide sequence ID" value="NZ_WVTD01000001.1"/>
</dbReference>